<gene>
    <name evidence="2" type="ORF">KF6_048</name>
</gene>
<dbReference type="EMBL" id="MF754116">
    <property type="protein sequence ID" value="ATI19456.1"/>
    <property type="molecule type" value="Genomic_DNA"/>
</dbReference>
<organism evidence="2 3">
    <name type="scientific">Vibrio phage vB_VpaS_KF6</name>
    <dbReference type="NCBI Taxonomy" id="2041477"/>
    <lineage>
        <taxon>Viruses</taxon>
        <taxon>Duplodnaviria</taxon>
        <taxon>Heunggongvirae</taxon>
        <taxon>Uroviricota</taxon>
        <taxon>Caudoviricetes</taxon>
        <taxon>Mardecavirus</taxon>
        <taxon>Mardecavirus SSP002</taxon>
    </lineage>
</organism>
<sequence>MFIRLLSMGGTLLKGLSAFWNRYKLLIVTTLVAGALYRAYSIGYDLGSTYERNKAVVAVLEATTKARTEEFQYYKKQLRLMTEKHSKELTLERENARIQATIGNKQLTKQPACKISKDDDAKPVLTNGYVELYNDAVRSANRATQEGDTGGITKTMPTAENGG</sequence>
<evidence type="ECO:0000313" key="2">
    <source>
        <dbReference type="EMBL" id="ATI19456.1"/>
    </source>
</evidence>
<accession>A0A384WK72</accession>
<dbReference type="Proteomes" id="UP000259921">
    <property type="component" value="Segment"/>
</dbReference>
<feature type="region of interest" description="Disordered" evidence="1">
    <location>
        <begin position="141"/>
        <end position="163"/>
    </location>
</feature>
<protein>
    <submittedName>
        <fullName evidence="2">Uncharacterized protein</fullName>
    </submittedName>
</protein>
<proteinExistence type="predicted"/>
<name>A0A384WK72_9CAUD</name>
<reference evidence="2 3" key="1">
    <citation type="submission" date="2017-08" db="EMBL/GenBank/DDBJ databases">
        <title>Complete genome sequence of bacteriophage vB_VpaS_KF6.</title>
        <authorList>
            <person name="Yu J."/>
            <person name="Kwak S.-J."/>
            <person name="Lim J.-A."/>
            <person name="Chang H.-J."/>
        </authorList>
    </citation>
    <scope>NUCLEOTIDE SEQUENCE [LARGE SCALE GENOMIC DNA]</scope>
</reference>
<evidence type="ECO:0000256" key="1">
    <source>
        <dbReference type="SAM" id="MobiDB-lite"/>
    </source>
</evidence>
<evidence type="ECO:0000313" key="3">
    <source>
        <dbReference type="Proteomes" id="UP000259921"/>
    </source>
</evidence>